<dbReference type="GO" id="GO:0031146">
    <property type="term" value="P:SCF-dependent proteasomal ubiquitin-dependent protein catabolic process"/>
    <property type="evidence" value="ECO:0007669"/>
    <property type="project" value="TreeGrafter"/>
</dbReference>
<sequence>MPKDTTATSNAPLTQDRRYNTRPRKAATGTSTATTKSTRPAKKSTNSRVARPTSRSNASVEVQESREEFRGRIEVSGAAAGELTGTCNPDVASASSSANAVKLNPVTLPVLSTVQVHAQASTATTGPPEAAPQISLIKKTNSDTTIQKNKAPFLSNRLALIVSPATKKATPKVVKESAIPMILKNFVGLPLDIILEICSYIDPMDLLNLTRVSKLFREFFMSRATLSIWRKVLEQEGLPKCPEDMSDPQYASLMFDEFCMACLSTRGTVKPDYKLRLRLCVGCAKANVANGYGLMYRFGQSAKSVFTLLPSSFVSRDGFEWPIKPPSTAFSSAENNEGTHYIIPEAALMLDKYDELSRSEYASFATEHQARATRMMNEGHALHHWDILRQGRKEKAKEDMEDVRRYLMLEEMKRLGWEEKYFPDDSDDSDTEKWDKYLNQKKEFTLRSWKALKPKLEQIYKKSKRGIMFNAIARRFEDAYLEFRKNESDLLKRVALPPLSEVQALCPSLAPFLIKNEWEPRSDEDIHNFMSTVAKETQGFLPNARKDLVALLRRGGAITGSELDEMVLGRASALFFCRCRKCHEKNRAGTQLFAYPEVVDHWVSANSDKAKWEVAKIDIFAKGDVIQAAKDVLVALGLEKGCRRDEMEKLGKLACRCGCVHNCGPLTFERLVYHVYRKREEYATMRQRVLDDAQTKAEALLLNSHAAERLPSFVVRAGKAVDEARAQVNANPPSKKKSELSIKYIGAWMENIGPSLERLFVADRLRLIIPPEFEKPLHLLVPAQGFLAKRRIGALKLFLDLPLDVIFEAISYLSPADVLTLTRVSREFRSLFLSRSSSLAIWRRVVVQVPGLPPCPEDLDEPQYASLVYDKFCMACGSTRGVLTTYYRLRLRFCTKCAKRNLMDGYDIRSEGYAYSDTTLFLEILPSSGIDYEGHDPNNRDQKVSTLNDLEALYFKPEVEDIIGHVMEIIQAMGDNPNFEEIFSLIVGDQISVASRMIQEGILLEQWQADQNDAAATEKEALTTTRYERIMQEIAALGWEEYYFPTEYSPGTQEDLEQWMKFLFQAKEFTVRGWKAIRPKMEAIYLRSKELIRINTLLDLIQDEFLACRSRLPVERRRQTPGWQDTLDDPRLDIFIEQTHATNWTSDNICTFVDALLADTADFFSRVQAEVVDKVVKFYAMPPHPSVLKEARMLFRCQRHECAGMRTYIPFRDVVDHLVETHPEEGWFQASDFMKPNIDATCSRLQAMSSAPSASQRILPTKRSSVWASSKPMTFEKLVFHVYSEQQWCKQKLQQVHPSRLHRVNDLLEDSHNLQSLRDFLDSVPGAGESEEPSTDGAEDTFLLPQQHRCQWCFSLTRRVHLSQIEHETIDFHMKAR</sequence>
<evidence type="ECO:0000313" key="3">
    <source>
        <dbReference type="EMBL" id="CAA7263589.1"/>
    </source>
</evidence>
<dbReference type="GO" id="GO:0019005">
    <property type="term" value="C:SCF ubiquitin ligase complex"/>
    <property type="evidence" value="ECO:0007669"/>
    <property type="project" value="TreeGrafter"/>
</dbReference>
<dbReference type="Proteomes" id="UP000467700">
    <property type="component" value="Unassembled WGS sequence"/>
</dbReference>
<comment type="caution">
    <text evidence="3">The sequence shown here is derived from an EMBL/GenBank/DDBJ whole genome shotgun (WGS) entry which is preliminary data.</text>
</comment>
<protein>
    <recommendedName>
        <fullName evidence="2">F-box domain-containing protein</fullName>
    </recommendedName>
</protein>
<dbReference type="PROSITE" id="PS50181">
    <property type="entry name" value="FBOX"/>
    <property type="match status" value="2"/>
</dbReference>
<dbReference type="CDD" id="cd09917">
    <property type="entry name" value="F-box_SF"/>
    <property type="match status" value="1"/>
</dbReference>
<dbReference type="Pfam" id="PF00646">
    <property type="entry name" value="F-box"/>
    <property type="match status" value="1"/>
</dbReference>
<name>A0A8S0XII2_CYCAE</name>
<dbReference type="InterPro" id="IPR001810">
    <property type="entry name" value="F-box_dom"/>
</dbReference>
<dbReference type="PANTHER" id="PTHR14381">
    <property type="entry name" value="DACTYLIN"/>
    <property type="match status" value="1"/>
</dbReference>
<feature type="compositionally biased region" description="Low complexity" evidence="1">
    <location>
        <begin position="26"/>
        <end position="38"/>
    </location>
</feature>
<dbReference type="OrthoDB" id="2322499at2759"/>
<dbReference type="PANTHER" id="PTHR14381:SF1">
    <property type="entry name" value="F-BOX_WD REPEAT-CONTAINING PROTEIN 4"/>
    <property type="match status" value="1"/>
</dbReference>
<dbReference type="EMBL" id="CACVBS010000040">
    <property type="protein sequence ID" value="CAA7263589.1"/>
    <property type="molecule type" value="Genomic_DNA"/>
</dbReference>
<evidence type="ECO:0000313" key="4">
    <source>
        <dbReference type="Proteomes" id="UP000467700"/>
    </source>
</evidence>
<feature type="domain" description="F-box" evidence="2">
    <location>
        <begin position="795"/>
        <end position="845"/>
    </location>
</feature>
<gene>
    <name evidence="3" type="ORF">AAE3_LOCUS5742</name>
</gene>
<dbReference type="SMART" id="SM00256">
    <property type="entry name" value="FBOX"/>
    <property type="match status" value="2"/>
</dbReference>
<accession>A0A8S0XII2</accession>
<organism evidence="3 4">
    <name type="scientific">Cyclocybe aegerita</name>
    <name type="common">Black poplar mushroom</name>
    <name type="synonym">Agrocybe aegerita</name>
    <dbReference type="NCBI Taxonomy" id="1973307"/>
    <lineage>
        <taxon>Eukaryota</taxon>
        <taxon>Fungi</taxon>
        <taxon>Dikarya</taxon>
        <taxon>Basidiomycota</taxon>
        <taxon>Agaricomycotina</taxon>
        <taxon>Agaricomycetes</taxon>
        <taxon>Agaricomycetidae</taxon>
        <taxon>Agaricales</taxon>
        <taxon>Agaricineae</taxon>
        <taxon>Bolbitiaceae</taxon>
        <taxon>Cyclocybe</taxon>
    </lineage>
</organism>
<dbReference type="InterPro" id="IPR052301">
    <property type="entry name" value="SCF_F-box/WD-repeat"/>
</dbReference>
<dbReference type="InterPro" id="IPR036047">
    <property type="entry name" value="F-box-like_dom_sf"/>
</dbReference>
<feature type="compositionally biased region" description="Polar residues" evidence="1">
    <location>
        <begin position="1"/>
        <end position="13"/>
    </location>
</feature>
<feature type="region of interest" description="Disordered" evidence="1">
    <location>
        <begin position="1"/>
        <end position="65"/>
    </location>
</feature>
<dbReference type="Pfam" id="PF12937">
    <property type="entry name" value="F-box-like"/>
    <property type="match status" value="1"/>
</dbReference>
<feature type="domain" description="F-box" evidence="2">
    <location>
        <begin position="183"/>
        <end position="232"/>
    </location>
</feature>
<feature type="compositionally biased region" description="Polar residues" evidence="1">
    <location>
        <begin position="53"/>
        <end position="62"/>
    </location>
</feature>
<evidence type="ECO:0000256" key="1">
    <source>
        <dbReference type="SAM" id="MobiDB-lite"/>
    </source>
</evidence>
<dbReference type="SUPFAM" id="SSF81383">
    <property type="entry name" value="F-box domain"/>
    <property type="match status" value="2"/>
</dbReference>
<keyword evidence="4" id="KW-1185">Reference proteome</keyword>
<reference evidence="3 4" key="1">
    <citation type="submission" date="2020-01" db="EMBL/GenBank/DDBJ databases">
        <authorList>
            <person name="Gupta K D."/>
        </authorList>
    </citation>
    <scope>NUCLEOTIDE SEQUENCE [LARGE SCALE GENOMIC DNA]</scope>
</reference>
<proteinExistence type="predicted"/>
<dbReference type="Gene3D" id="1.20.1280.50">
    <property type="match status" value="1"/>
</dbReference>
<evidence type="ECO:0000259" key="2">
    <source>
        <dbReference type="PROSITE" id="PS50181"/>
    </source>
</evidence>